<dbReference type="AlphaFoldDB" id="A0A4S4MP15"/>
<dbReference type="EMBL" id="SGPM01000236">
    <property type="protein sequence ID" value="THH27649.1"/>
    <property type="molecule type" value="Genomic_DNA"/>
</dbReference>
<evidence type="ECO:0000313" key="4">
    <source>
        <dbReference type="Proteomes" id="UP000308730"/>
    </source>
</evidence>
<dbReference type="PROSITE" id="PS50206">
    <property type="entry name" value="RHODANESE_3"/>
    <property type="match status" value="1"/>
</dbReference>
<reference evidence="3 4" key="1">
    <citation type="submission" date="2019-02" db="EMBL/GenBank/DDBJ databases">
        <title>Genome sequencing of the rare red list fungi Antrodiella citrinella (Flaviporus citrinellus).</title>
        <authorList>
            <person name="Buettner E."/>
            <person name="Kellner H."/>
        </authorList>
    </citation>
    <scope>NUCLEOTIDE SEQUENCE [LARGE SCALE GENOMIC DNA]</scope>
    <source>
        <strain evidence="3 4">DSM 108506</strain>
    </source>
</reference>
<dbReference type="SMART" id="SM00317">
    <property type="entry name" value="SET"/>
    <property type="match status" value="1"/>
</dbReference>
<dbReference type="SUPFAM" id="SSF82199">
    <property type="entry name" value="SET domain"/>
    <property type="match status" value="1"/>
</dbReference>
<dbReference type="InterPro" id="IPR001214">
    <property type="entry name" value="SET_dom"/>
</dbReference>
<dbReference type="PANTHER" id="PTHR47332:SF4">
    <property type="entry name" value="SET DOMAIN-CONTAINING PROTEIN 5"/>
    <property type="match status" value="1"/>
</dbReference>
<keyword evidence="4" id="KW-1185">Reference proteome</keyword>
<dbReference type="CDD" id="cd20071">
    <property type="entry name" value="SET_SMYD"/>
    <property type="match status" value="1"/>
</dbReference>
<feature type="domain" description="Rhodanese" evidence="1">
    <location>
        <begin position="380"/>
        <end position="409"/>
    </location>
</feature>
<protein>
    <submittedName>
        <fullName evidence="3">Uncharacterized protein</fullName>
    </submittedName>
</protein>
<dbReference type="Pfam" id="PF00856">
    <property type="entry name" value="SET"/>
    <property type="match status" value="1"/>
</dbReference>
<feature type="domain" description="SET" evidence="2">
    <location>
        <begin position="116"/>
        <end position="286"/>
    </location>
</feature>
<dbReference type="InterPro" id="IPR053185">
    <property type="entry name" value="SET_domain_protein"/>
</dbReference>
<evidence type="ECO:0000259" key="1">
    <source>
        <dbReference type="PROSITE" id="PS50206"/>
    </source>
</evidence>
<comment type="caution">
    <text evidence="3">The sequence shown here is derived from an EMBL/GenBank/DDBJ whole genome shotgun (WGS) entry which is preliminary data.</text>
</comment>
<accession>A0A4S4MP15</accession>
<name>A0A4S4MP15_9APHY</name>
<dbReference type="Proteomes" id="UP000308730">
    <property type="component" value="Unassembled WGS sequence"/>
</dbReference>
<proteinExistence type="predicted"/>
<dbReference type="OrthoDB" id="2802757at2759"/>
<dbReference type="Gene3D" id="2.170.270.10">
    <property type="entry name" value="SET domain"/>
    <property type="match status" value="2"/>
</dbReference>
<dbReference type="InterPro" id="IPR046341">
    <property type="entry name" value="SET_dom_sf"/>
</dbReference>
<dbReference type="PANTHER" id="PTHR47332">
    <property type="entry name" value="SET DOMAIN-CONTAINING PROTEIN 5"/>
    <property type="match status" value="1"/>
</dbReference>
<evidence type="ECO:0000313" key="3">
    <source>
        <dbReference type="EMBL" id="THH27649.1"/>
    </source>
</evidence>
<gene>
    <name evidence="3" type="ORF">EUX98_g6551</name>
</gene>
<evidence type="ECO:0000259" key="2">
    <source>
        <dbReference type="PROSITE" id="PS50280"/>
    </source>
</evidence>
<dbReference type="PROSITE" id="PS50280">
    <property type="entry name" value="SET"/>
    <property type="match status" value="1"/>
</dbReference>
<organism evidence="3 4">
    <name type="scientific">Antrodiella citrinella</name>
    <dbReference type="NCBI Taxonomy" id="2447956"/>
    <lineage>
        <taxon>Eukaryota</taxon>
        <taxon>Fungi</taxon>
        <taxon>Dikarya</taxon>
        <taxon>Basidiomycota</taxon>
        <taxon>Agaricomycotina</taxon>
        <taxon>Agaricomycetes</taxon>
        <taxon>Polyporales</taxon>
        <taxon>Steccherinaceae</taxon>
        <taxon>Antrodiella</taxon>
    </lineage>
</organism>
<sequence length="453" mass="50163">MSSLAKNRQMTLAAWRKLNPGATGSDIKEFKLAFGKVENTGLPDGVQALVPKPEDISILDPGTLNYQDAQMITTTQPSWLDADGQLTNKDGTECYISGAMKRKIVAAGLIPPVPVPSKTIYRISSSPNKGLCMFAKTDIPAGELIVAERPLVIFPGRIMTERRDEIPEHLTFQQMQQVMLNDAEILYTRVVDRLDPQRKAAFMKLANSHLHDGSGPIVGRVRTNGFGRLTDPGSIGEYTIIGDNLSRMNHSCSPNVHCDFDMHTFSLTARAVREIKKGEEITVHYCHILEPAETRQESLAPYGFKCECKACLDPRSSDLVRAKCAAYTSRANSEGLWYFDESIPKAPSFASLLAALRVFTEEGLEVCDAYGYVLYQLLKAYLATNDFENVKIYLDKYRAWAQATGNEETATKKVIHAWNLGRMVLQLRVLGLAVVLAAKRMPKKTGAAKKTAK</sequence>
<dbReference type="InterPro" id="IPR001763">
    <property type="entry name" value="Rhodanese-like_dom"/>
</dbReference>